<evidence type="ECO:0000313" key="2">
    <source>
        <dbReference type="Proteomes" id="UP000583101"/>
    </source>
</evidence>
<dbReference type="EMBL" id="JACIEG010000001">
    <property type="protein sequence ID" value="MBB3967855.1"/>
    <property type="molecule type" value="Genomic_DNA"/>
</dbReference>
<dbReference type="RefSeq" id="WP_158285199.1">
    <property type="nucleotide sequence ID" value="NZ_BMCZ01000001.1"/>
</dbReference>
<proteinExistence type="predicted"/>
<evidence type="ECO:0000313" key="1">
    <source>
        <dbReference type="EMBL" id="MBB3967855.1"/>
    </source>
</evidence>
<dbReference type="PROSITE" id="PS51257">
    <property type="entry name" value="PROKAR_LIPOPROTEIN"/>
    <property type="match status" value="1"/>
</dbReference>
<keyword evidence="2" id="KW-1185">Reference proteome</keyword>
<comment type="caution">
    <text evidence="1">The sequence shown here is derived from an EMBL/GenBank/DDBJ whole genome shotgun (WGS) entry which is preliminary data.</text>
</comment>
<sequence length="53" mass="6381">MKKEIVKMMALLLFGAAVLTGCSIENRGHRGRYYNDRYRHDHRYDNHDHDGRY</sequence>
<evidence type="ECO:0008006" key="3">
    <source>
        <dbReference type="Google" id="ProtNLM"/>
    </source>
</evidence>
<accession>A0ABR6I495</accession>
<dbReference type="Proteomes" id="UP000583101">
    <property type="component" value="Unassembled WGS sequence"/>
</dbReference>
<reference evidence="1 2" key="1">
    <citation type="submission" date="2020-08" db="EMBL/GenBank/DDBJ databases">
        <title>Genomic Encyclopedia of Type Strains, Phase IV (KMG-IV): sequencing the most valuable type-strain genomes for metagenomic binning, comparative biology and taxonomic classification.</title>
        <authorList>
            <person name="Goeker M."/>
        </authorList>
    </citation>
    <scope>NUCLEOTIDE SEQUENCE [LARGE SCALE GENOMIC DNA]</scope>
    <source>
        <strain evidence="1 2">DSM 100995</strain>
    </source>
</reference>
<name>A0ABR6I495_9SPHI</name>
<protein>
    <recommendedName>
        <fullName evidence="3">Lipoprotein</fullName>
    </recommendedName>
</protein>
<gene>
    <name evidence="1" type="ORF">GGR35_000441</name>
</gene>
<organism evidence="1 2">
    <name type="scientific">Mucilaginibacter phyllosphaerae</name>
    <dbReference type="NCBI Taxonomy" id="1812349"/>
    <lineage>
        <taxon>Bacteria</taxon>
        <taxon>Pseudomonadati</taxon>
        <taxon>Bacteroidota</taxon>
        <taxon>Sphingobacteriia</taxon>
        <taxon>Sphingobacteriales</taxon>
        <taxon>Sphingobacteriaceae</taxon>
        <taxon>Mucilaginibacter</taxon>
    </lineage>
</organism>